<reference evidence="2" key="1">
    <citation type="journal article" date="2019" name="Int. J. Syst. Evol. Microbiol.">
        <title>The Global Catalogue of Microorganisms (GCM) 10K type strain sequencing project: providing services to taxonomists for standard genome sequencing and annotation.</title>
        <authorList>
            <consortium name="The Broad Institute Genomics Platform"/>
            <consortium name="The Broad Institute Genome Sequencing Center for Infectious Disease"/>
            <person name="Wu L."/>
            <person name="Ma J."/>
        </authorList>
    </citation>
    <scope>NUCLEOTIDE SEQUENCE [LARGE SCALE GENOMIC DNA]</scope>
    <source>
        <strain evidence="2">CCUG 57113</strain>
    </source>
</reference>
<dbReference type="RefSeq" id="WP_209750211.1">
    <property type="nucleotide sequence ID" value="NZ_JBHSMH010000008.1"/>
</dbReference>
<comment type="caution">
    <text evidence="1">The sequence shown here is derived from an EMBL/GenBank/DDBJ whole genome shotgun (WGS) entry which is preliminary data.</text>
</comment>
<dbReference type="SUPFAM" id="SSF53383">
    <property type="entry name" value="PLP-dependent transferases"/>
    <property type="match status" value="1"/>
</dbReference>
<dbReference type="InterPro" id="IPR015424">
    <property type="entry name" value="PyrdxlP-dep_Trfase"/>
</dbReference>
<evidence type="ECO:0000313" key="1">
    <source>
        <dbReference type="EMBL" id="MFC5468253.1"/>
    </source>
</evidence>
<evidence type="ECO:0000313" key="2">
    <source>
        <dbReference type="Proteomes" id="UP001596105"/>
    </source>
</evidence>
<dbReference type="Proteomes" id="UP001596105">
    <property type="component" value="Unassembled WGS sequence"/>
</dbReference>
<accession>A0ABW0LQT7</accession>
<name>A0ABW0LQT7_9BACL</name>
<organism evidence="1 2">
    <name type="scientific">Cohnella suwonensis</name>
    <dbReference type="NCBI Taxonomy" id="696072"/>
    <lineage>
        <taxon>Bacteria</taxon>
        <taxon>Bacillati</taxon>
        <taxon>Bacillota</taxon>
        <taxon>Bacilli</taxon>
        <taxon>Bacillales</taxon>
        <taxon>Paenibacillaceae</taxon>
        <taxon>Cohnella</taxon>
    </lineage>
</organism>
<dbReference type="EMBL" id="JBHSMH010000008">
    <property type="protein sequence ID" value="MFC5468253.1"/>
    <property type="molecule type" value="Genomic_DNA"/>
</dbReference>
<proteinExistence type="predicted"/>
<evidence type="ECO:0008006" key="3">
    <source>
        <dbReference type="Google" id="ProtNLM"/>
    </source>
</evidence>
<gene>
    <name evidence="1" type="ORF">ACFPPD_05935</name>
</gene>
<sequence length="109" mass="12250">MALENALERHVAPYAERVAPNAQAGGFYVWLRLFRPTSDARLAEAASRAGVAVYPGGVFGANDIYTRRNDEHRLRIPPKRLPSRQPAKVQVDWFKMGKWDQQPASNTVC</sequence>
<dbReference type="InterPro" id="IPR015422">
    <property type="entry name" value="PyrdxlP-dep_Trfase_small"/>
</dbReference>
<keyword evidence="2" id="KW-1185">Reference proteome</keyword>
<protein>
    <recommendedName>
        <fullName evidence="3">Aminotransferase class I/classII domain-containing protein</fullName>
    </recommendedName>
</protein>
<dbReference type="Gene3D" id="3.90.1150.10">
    <property type="entry name" value="Aspartate Aminotransferase, domain 1"/>
    <property type="match status" value="1"/>
</dbReference>